<evidence type="ECO:0000313" key="2">
    <source>
        <dbReference type="Proteomes" id="UP001055811"/>
    </source>
</evidence>
<proteinExistence type="predicted"/>
<reference evidence="1 2" key="2">
    <citation type="journal article" date="2022" name="Mol. Ecol. Resour.">
        <title>The genomes of chicory, endive, great burdock and yacon provide insights into Asteraceae paleo-polyploidization history and plant inulin production.</title>
        <authorList>
            <person name="Fan W."/>
            <person name="Wang S."/>
            <person name="Wang H."/>
            <person name="Wang A."/>
            <person name="Jiang F."/>
            <person name="Liu H."/>
            <person name="Zhao H."/>
            <person name="Xu D."/>
            <person name="Zhang Y."/>
        </authorList>
    </citation>
    <scope>NUCLEOTIDE SEQUENCE [LARGE SCALE GENOMIC DNA]</scope>
    <source>
        <strain evidence="2">cv. Punajuju</strain>
        <tissue evidence="1">Leaves</tissue>
    </source>
</reference>
<comment type="caution">
    <text evidence="1">The sequence shown here is derived from an EMBL/GenBank/DDBJ whole genome shotgun (WGS) entry which is preliminary data.</text>
</comment>
<accession>A0ACB9BPV1</accession>
<dbReference type="EMBL" id="CM042014">
    <property type="protein sequence ID" value="KAI3723924.1"/>
    <property type="molecule type" value="Genomic_DNA"/>
</dbReference>
<gene>
    <name evidence="1" type="ORF">L2E82_35686</name>
</gene>
<organism evidence="1 2">
    <name type="scientific">Cichorium intybus</name>
    <name type="common">Chicory</name>
    <dbReference type="NCBI Taxonomy" id="13427"/>
    <lineage>
        <taxon>Eukaryota</taxon>
        <taxon>Viridiplantae</taxon>
        <taxon>Streptophyta</taxon>
        <taxon>Embryophyta</taxon>
        <taxon>Tracheophyta</taxon>
        <taxon>Spermatophyta</taxon>
        <taxon>Magnoliopsida</taxon>
        <taxon>eudicotyledons</taxon>
        <taxon>Gunneridae</taxon>
        <taxon>Pentapetalae</taxon>
        <taxon>asterids</taxon>
        <taxon>campanulids</taxon>
        <taxon>Asterales</taxon>
        <taxon>Asteraceae</taxon>
        <taxon>Cichorioideae</taxon>
        <taxon>Cichorieae</taxon>
        <taxon>Cichoriinae</taxon>
        <taxon>Cichorium</taxon>
    </lineage>
</organism>
<reference evidence="2" key="1">
    <citation type="journal article" date="2022" name="Mol. Ecol. Resour.">
        <title>The genomes of chicory, endive, great burdock and yacon provide insights into Asteraceae palaeo-polyploidization history and plant inulin production.</title>
        <authorList>
            <person name="Fan W."/>
            <person name="Wang S."/>
            <person name="Wang H."/>
            <person name="Wang A."/>
            <person name="Jiang F."/>
            <person name="Liu H."/>
            <person name="Zhao H."/>
            <person name="Xu D."/>
            <person name="Zhang Y."/>
        </authorList>
    </citation>
    <scope>NUCLEOTIDE SEQUENCE [LARGE SCALE GENOMIC DNA]</scope>
    <source>
        <strain evidence="2">cv. Punajuju</strain>
    </source>
</reference>
<protein>
    <submittedName>
        <fullName evidence="1">Uncharacterized protein</fullName>
    </submittedName>
</protein>
<name>A0ACB9BPV1_CICIN</name>
<dbReference type="Proteomes" id="UP001055811">
    <property type="component" value="Linkage Group LG06"/>
</dbReference>
<sequence>MEFRQDHPFLRFPEVLEDTPQYIARRHELSSRPVLAAVQLDRMILTQAGLWAELEPFIYRTWTNREYTFTSHDWDRLMANEDDVVYKELLLEFLSTCRSHRHHERHGLRWFGLDWGREPGVQSPQPRRDANATIWAEMSDDQFEAKSAWESQLRDPLHRLMHRIKSTSVMQKRGCEKVSGNDMTFMWSLSDPTRFLHLPYALAVSLTTRAAGVADSSPMAGGHYVTRLARSYGLLTAEIMTTLTATPPAQTSIRYLEIVRLIHQPRPSVIMRMTTEAPQGPQAQLEPEQPTRRWRRREEPPADQPQMQLADVLTDIRDLSERLMRLEDQ</sequence>
<evidence type="ECO:0000313" key="1">
    <source>
        <dbReference type="EMBL" id="KAI3723924.1"/>
    </source>
</evidence>
<keyword evidence="2" id="KW-1185">Reference proteome</keyword>